<organism evidence="2 3">
    <name type="scientific">Sphingopyxis macrogoltabida</name>
    <name type="common">Sphingomonas macrogoltabidus</name>
    <dbReference type="NCBI Taxonomy" id="33050"/>
    <lineage>
        <taxon>Bacteria</taxon>
        <taxon>Pseudomonadati</taxon>
        <taxon>Pseudomonadota</taxon>
        <taxon>Alphaproteobacteria</taxon>
        <taxon>Sphingomonadales</taxon>
        <taxon>Sphingomonadaceae</taxon>
        <taxon>Sphingopyxis</taxon>
    </lineage>
</organism>
<dbReference type="InterPro" id="IPR051678">
    <property type="entry name" value="AGP_Transferase"/>
</dbReference>
<sequence length="342" mass="38895">MKALTEADMTAYLQARFPDWRDVRIDGLHRLPLGASRETYRFDLSYADAEGPHRDRLILRRDPPVSNVDSDRHHEYSSYRAIHGHGIPVPRMILLEEDPGPMGGAISIAEDLRGYHNSEYQLQEPDWQDKLPHIAEQMWGTMGRLAAVPVEKLDLEFMVPATPESTAMQELDFWEATLDKNDVGPEPVTRAAIRWLRRNPPPPAQKLAMVHGDFRAGNFLYDDGGNLVAVLDWEMAHRGDPLEDLAWSLARVFSFGKDERRSGIAPREDAIRIWEAASGLNADPEALHWWELLNCVKGQGIWNSCAHAWTTTSGEREVIHAYAAWWLRNAQDRAILELMGHL</sequence>
<accession>A0A0N9V052</accession>
<dbReference type="AlphaFoldDB" id="A0A0N9V052"/>
<gene>
    <name evidence="2" type="ORF">AN936_11035</name>
</gene>
<dbReference type="InterPro" id="IPR011009">
    <property type="entry name" value="Kinase-like_dom_sf"/>
</dbReference>
<dbReference type="EMBL" id="CP012700">
    <property type="protein sequence ID" value="ALH80884.1"/>
    <property type="molecule type" value="Genomic_DNA"/>
</dbReference>
<dbReference type="Pfam" id="PF01636">
    <property type="entry name" value="APH"/>
    <property type="match status" value="1"/>
</dbReference>
<dbReference type="OrthoDB" id="3806873at2"/>
<dbReference type="SUPFAM" id="SSF56112">
    <property type="entry name" value="Protein kinase-like (PK-like)"/>
    <property type="match status" value="1"/>
</dbReference>
<evidence type="ECO:0000259" key="1">
    <source>
        <dbReference type="Pfam" id="PF01636"/>
    </source>
</evidence>
<evidence type="ECO:0000313" key="3">
    <source>
        <dbReference type="Proteomes" id="UP000058074"/>
    </source>
</evidence>
<dbReference type="KEGG" id="smag:AN936_11035"/>
<dbReference type="PANTHER" id="PTHR21310:SF57">
    <property type="entry name" value="BLR2944 PROTEIN"/>
    <property type="match status" value="1"/>
</dbReference>
<dbReference type="Proteomes" id="UP000058074">
    <property type="component" value="Chromosome"/>
</dbReference>
<feature type="domain" description="Aminoglycoside phosphotransferase" evidence="1">
    <location>
        <begin position="30"/>
        <end position="259"/>
    </location>
</feature>
<dbReference type="Gene3D" id="3.90.1200.10">
    <property type="match status" value="1"/>
</dbReference>
<dbReference type="PANTHER" id="PTHR21310">
    <property type="entry name" value="AMINOGLYCOSIDE PHOSPHOTRANSFERASE-RELATED-RELATED"/>
    <property type="match status" value="1"/>
</dbReference>
<reference evidence="2 3" key="1">
    <citation type="journal article" date="2015" name="Genome Announc.">
        <title>Complete Genome Sequence of Polypropylene Glycol- and Polyethylene Glycol-Degrading Sphingopyxis macrogoltabida Strain EY-1.</title>
        <authorList>
            <person name="Ohtsubo Y."/>
            <person name="Nagata Y."/>
            <person name="Numata M."/>
            <person name="Tsuchikane K."/>
            <person name="Hosoyama A."/>
            <person name="Yamazoe A."/>
            <person name="Tsuda M."/>
            <person name="Fujita N."/>
            <person name="Kawai F."/>
        </authorList>
    </citation>
    <scope>NUCLEOTIDE SEQUENCE [LARGE SCALE GENOMIC DNA]</scope>
    <source>
        <strain evidence="2 3">EY-1</strain>
    </source>
</reference>
<protein>
    <recommendedName>
        <fullName evidence="1">Aminoglycoside phosphotransferase domain-containing protein</fullName>
    </recommendedName>
</protein>
<dbReference type="InterPro" id="IPR041726">
    <property type="entry name" value="ACAD10_11_N"/>
</dbReference>
<dbReference type="InterPro" id="IPR002575">
    <property type="entry name" value="Aminoglycoside_PTrfase"/>
</dbReference>
<dbReference type="CDD" id="cd05154">
    <property type="entry name" value="ACAD10_11_N-like"/>
    <property type="match status" value="1"/>
</dbReference>
<proteinExistence type="predicted"/>
<dbReference type="Gene3D" id="3.30.200.20">
    <property type="entry name" value="Phosphorylase Kinase, domain 1"/>
    <property type="match status" value="1"/>
</dbReference>
<name>A0A0N9V052_SPHMC</name>
<dbReference type="PATRIC" id="fig|33050.5.peg.2284"/>
<dbReference type="RefSeq" id="WP_054588187.1">
    <property type="nucleotide sequence ID" value="NZ_CP012700.1"/>
</dbReference>
<evidence type="ECO:0000313" key="2">
    <source>
        <dbReference type="EMBL" id="ALH80884.1"/>
    </source>
</evidence>